<feature type="domain" description="Multidrug resistance protein MdtA-like C-terminal permuted SH3" evidence="8">
    <location>
        <begin position="299"/>
        <end position="357"/>
    </location>
</feature>
<evidence type="ECO:0000256" key="1">
    <source>
        <dbReference type="ARBA" id="ARBA00004196"/>
    </source>
</evidence>
<gene>
    <name evidence="9" type="ORF">VQ02_30400</name>
</gene>
<dbReference type="Proteomes" id="UP000035955">
    <property type="component" value="Unassembled WGS sequence"/>
</dbReference>
<dbReference type="EMBL" id="LABY01000263">
    <property type="protein sequence ID" value="KMO29235.1"/>
    <property type="molecule type" value="Genomic_DNA"/>
</dbReference>
<dbReference type="OrthoDB" id="9816569at2"/>
<feature type="coiled-coil region" evidence="3">
    <location>
        <begin position="98"/>
        <end position="125"/>
    </location>
</feature>
<name>A0A0J6S220_9HYPH</name>
<dbReference type="AlphaFoldDB" id="A0A0J6S220"/>
<dbReference type="PATRIC" id="fig|298794.3.peg.4237"/>
<reference evidence="9 10" key="1">
    <citation type="submission" date="2015-03" db="EMBL/GenBank/DDBJ databases">
        <title>Genome sequencing of Methylobacterium variabile DSM 16961.</title>
        <authorList>
            <person name="Chaudhry V."/>
            <person name="Patil P.B."/>
        </authorList>
    </citation>
    <scope>NUCLEOTIDE SEQUENCE [LARGE SCALE GENOMIC DNA]</scope>
    <source>
        <strain evidence="9 10">DSM 16961</strain>
    </source>
</reference>
<comment type="subcellular location">
    <subcellularLocation>
        <location evidence="1">Cell envelope</location>
    </subcellularLocation>
</comment>
<dbReference type="Pfam" id="PF25917">
    <property type="entry name" value="BSH_RND"/>
    <property type="match status" value="1"/>
</dbReference>
<keyword evidence="4" id="KW-0732">Signal</keyword>
<dbReference type="Gene3D" id="2.40.50.100">
    <property type="match status" value="1"/>
</dbReference>
<comment type="caution">
    <text evidence="9">The sequence shown here is derived from an EMBL/GenBank/DDBJ whole genome shotgun (WGS) entry which is preliminary data.</text>
</comment>
<dbReference type="Gene3D" id="2.40.420.20">
    <property type="match status" value="1"/>
</dbReference>
<dbReference type="PANTHER" id="PTHR30158">
    <property type="entry name" value="ACRA/E-RELATED COMPONENT OF DRUG EFFLUX TRANSPORTER"/>
    <property type="match status" value="1"/>
</dbReference>
<organism evidence="9 10">
    <name type="scientific">Methylobacterium variabile</name>
    <dbReference type="NCBI Taxonomy" id="298794"/>
    <lineage>
        <taxon>Bacteria</taxon>
        <taxon>Pseudomonadati</taxon>
        <taxon>Pseudomonadota</taxon>
        <taxon>Alphaproteobacteria</taxon>
        <taxon>Hyphomicrobiales</taxon>
        <taxon>Methylobacteriaceae</taxon>
        <taxon>Methylobacterium</taxon>
    </lineage>
</organism>
<sequence>MRRLRLAAVIPALLLMAGIPARAQAPGGPPPAVTVAKPVVKEVVEHDDFTGRFDAIEYVQVRARVTGYLQKIHFQDGAVVKKGELLFTIDRRPYKAALDQAQAALSSAQARLNFTQTDLERAQTLSRSGNISEQVTDQRRQNSLTAQADVDSATAALRQAQLNYDFTEVRSPIDGRISQRLVTEGNIVITDQTMLTTIVSLDPIYFSFTVDERSFLSYQGTLRIGMGATQNEHTVPILVALTGEAKPTRKGVLNFVDNRVDEATGTVLLRATVENPDRFIKPGLFGIVSMPASKPYRGILIPDEAIAANQDKRLVYVLGPDNVVQPRNIRPGPKIDGYRVVRDGLKGDETIVIVGLTRVRPGAKVTPEVKELPPVRE</sequence>
<feature type="domain" description="Multidrug resistance protein MdtA-like barrel-sandwich hybrid" evidence="6">
    <location>
        <begin position="58"/>
        <end position="196"/>
    </location>
</feature>
<dbReference type="InterPro" id="IPR058625">
    <property type="entry name" value="MdtA-like_BSH"/>
</dbReference>
<accession>A0A0J6S220</accession>
<dbReference type="GO" id="GO:0022857">
    <property type="term" value="F:transmembrane transporter activity"/>
    <property type="evidence" value="ECO:0007669"/>
    <property type="project" value="InterPro"/>
</dbReference>
<dbReference type="Pfam" id="PF25944">
    <property type="entry name" value="Beta-barrel_RND"/>
    <property type="match status" value="1"/>
</dbReference>
<dbReference type="InterPro" id="IPR006143">
    <property type="entry name" value="RND_pump_MFP"/>
</dbReference>
<dbReference type="Gene3D" id="1.10.287.470">
    <property type="entry name" value="Helix hairpin bin"/>
    <property type="match status" value="1"/>
</dbReference>
<feature type="domain" description="Multidrug resistance protein MdtA-like beta-barrel" evidence="7">
    <location>
        <begin position="203"/>
        <end position="290"/>
    </location>
</feature>
<protein>
    <submittedName>
        <fullName evidence="9">Hemolysin secretion protein D</fullName>
    </submittedName>
</protein>
<proteinExistence type="inferred from homology"/>
<dbReference type="Gene3D" id="2.40.30.170">
    <property type="match status" value="1"/>
</dbReference>
<dbReference type="GO" id="GO:0046677">
    <property type="term" value="P:response to antibiotic"/>
    <property type="evidence" value="ECO:0007669"/>
    <property type="project" value="TreeGrafter"/>
</dbReference>
<dbReference type="Pfam" id="PF25967">
    <property type="entry name" value="RND-MFP_C"/>
    <property type="match status" value="1"/>
</dbReference>
<evidence type="ECO:0000259" key="8">
    <source>
        <dbReference type="Pfam" id="PF25967"/>
    </source>
</evidence>
<dbReference type="SUPFAM" id="SSF111369">
    <property type="entry name" value="HlyD-like secretion proteins"/>
    <property type="match status" value="1"/>
</dbReference>
<feature type="signal peptide" evidence="4">
    <location>
        <begin position="1"/>
        <end position="23"/>
    </location>
</feature>
<dbReference type="NCBIfam" id="TIGR01730">
    <property type="entry name" value="RND_mfp"/>
    <property type="match status" value="1"/>
</dbReference>
<comment type="similarity">
    <text evidence="2">Belongs to the membrane fusion protein (MFP) (TC 8.A.1) family.</text>
</comment>
<dbReference type="GO" id="GO:0030313">
    <property type="term" value="C:cell envelope"/>
    <property type="evidence" value="ECO:0007669"/>
    <property type="project" value="UniProtKB-SubCell"/>
</dbReference>
<dbReference type="PANTHER" id="PTHR30158:SF24">
    <property type="entry name" value="HLYD FAMILY SECRETION PROTEIN"/>
    <property type="match status" value="1"/>
</dbReference>
<dbReference type="InterPro" id="IPR058624">
    <property type="entry name" value="MdtA-like_HH"/>
</dbReference>
<keyword evidence="10" id="KW-1185">Reference proteome</keyword>
<feature type="chain" id="PRO_5005281146" evidence="4">
    <location>
        <begin position="24"/>
        <end position="377"/>
    </location>
</feature>
<evidence type="ECO:0000256" key="3">
    <source>
        <dbReference type="SAM" id="Coils"/>
    </source>
</evidence>
<dbReference type="InterPro" id="IPR058627">
    <property type="entry name" value="MdtA-like_C"/>
</dbReference>
<evidence type="ECO:0000259" key="5">
    <source>
        <dbReference type="Pfam" id="PF25876"/>
    </source>
</evidence>
<evidence type="ECO:0000259" key="6">
    <source>
        <dbReference type="Pfam" id="PF25917"/>
    </source>
</evidence>
<dbReference type="InterPro" id="IPR058626">
    <property type="entry name" value="MdtA-like_b-barrel"/>
</dbReference>
<evidence type="ECO:0000259" key="7">
    <source>
        <dbReference type="Pfam" id="PF25944"/>
    </source>
</evidence>
<evidence type="ECO:0000256" key="4">
    <source>
        <dbReference type="SAM" id="SignalP"/>
    </source>
</evidence>
<dbReference type="Pfam" id="PF25876">
    <property type="entry name" value="HH_MFP_RND"/>
    <property type="match status" value="1"/>
</dbReference>
<evidence type="ECO:0000313" key="10">
    <source>
        <dbReference type="Proteomes" id="UP000035955"/>
    </source>
</evidence>
<dbReference type="RefSeq" id="WP_048447980.1">
    <property type="nucleotide sequence ID" value="NZ_LABY01000263.1"/>
</dbReference>
<feature type="domain" description="Multidrug resistance protein MdtA-like alpha-helical hairpin" evidence="5">
    <location>
        <begin position="98"/>
        <end position="167"/>
    </location>
</feature>
<evidence type="ECO:0000256" key="2">
    <source>
        <dbReference type="ARBA" id="ARBA00009477"/>
    </source>
</evidence>
<dbReference type="GO" id="GO:0005886">
    <property type="term" value="C:plasma membrane"/>
    <property type="evidence" value="ECO:0007669"/>
    <property type="project" value="TreeGrafter"/>
</dbReference>
<keyword evidence="3" id="KW-0175">Coiled coil</keyword>
<evidence type="ECO:0000313" key="9">
    <source>
        <dbReference type="EMBL" id="KMO29235.1"/>
    </source>
</evidence>